<evidence type="ECO:0000313" key="1">
    <source>
        <dbReference type="EMBL" id="VDD20719.1"/>
    </source>
</evidence>
<proteinExistence type="predicted"/>
<reference evidence="1" key="1">
    <citation type="submission" date="2018-11" db="EMBL/GenBank/DDBJ databases">
        <authorList>
            <consortium name="Genoscope - CEA"/>
            <person name="William W."/>
        </authorList>
    </citation>
    <scope>NUCLEOTIDE SEQUENCE</scope>
</reference>
<gene>
    <name evidence="1" type="ORF">BRAA10T45025Z</name>
</gene>
<name>A0A3P6DNH3_BRACM</name>
<sequence>MKTVKLLLNLRVLSSFKRVSQVSSLYIASSVKTNIFQTVETLLLSFSFRKFLKRPTCQQRSHRWPQV</sequence>
<dbReference type="EMBL" id="LR031577">
    <property type="protein sequence ID" value="VDD20719.1"/>
    <property type="molecule type" value="Genomic_DNA"/>
</dbReference>
<protein>
    <submittedName>
        <fullName evidence="1">Uncharacterized protein</fullName>
    </submittedName>
</protein>
<accession>A0A3P6DNH3</accession>
<dbReference type="AlphaFoldDB" id="A0A3P6DNH3"/>
<organism evidence="1">
    <name type="scientific">Brassica campestris</name>
    <name type="common">Field mustard</name>
    <dbReference type="NCBI Taxonomy" id="3711"/>
    <lineage>
        <taxon>Eukaryota</taxon>
        <taxon>Viridiplantae</taxon>
        <taxon>Streptophyta</taxon>
        <taxon>Embryophyta</taxon>
        <taxon>Tracheophyta</taxon>
        <taxon>Spermatophyta</taxon>
        <taxon>Magnoliopsida</taxon>
        <taxon>eudicotyledons</taxon>
        <taxon>Gunneridae</taxon>
        <taxon>Pentapetalae</taxon>
        <taxon>rosids</taxon>
        <taxon>malvids</taxon>
        <taxon>Brassicales</taxon>
        <taxon>Brassicaceae</taxon>
        <taxon>Brassiceae</taxon>
        <taxon>Brassica</taxon>
    </lineage>
</organism>